<feature type="domain" description="DUF397" evidence="1">
    <location>
        <begin position="8"/>
        <end position="58"/>
    </location>
</feature>
<gene>
    <name evidence="2" type="ORF">HGA06_00950</name>
</gene>
<dbReference type="AlphaFoldDB" id="A0AA44D9N3"/>
<evidence type="ECO:0000313" key="2">
    <source>
        <dbReference type="EMBL" id="NKY12778.1"/>
    </source>
</evidence>
<dbReference type="Pfam" id="PF04149">
    <property type="entry name" value="DUF397"/>
    <property type="match status" value="1"/>
</dbReference>
<reference evidence="2 3" key="1">
    <citation type="submission" date="2020-04" db="EMBL/GenBank/DDBJ databases">
        <title>MicrobeNet Type strains.</title>
        <authorList>
            <person name="Nicholson A.C."/>
        </authorList>
    </citation>
    <scope>NUCLEOTIDE SEQUENCE [LARGE SCALE GENOMIC DNA]</scope>
    <source>
        <strain evidence="2 3">DSM 40738</strain>
    </source>
</reference>
<keyword evidence="3" id="KW-1185">Reference proteome</keyword>
<organism evidence="2 3">
    <name type="scientific">Streptomyces somaliensis (strain ATCC 33201 / DSM 40738 / JCM 12659 / KCTC 9044 / NCTC 11332 / NRRL B-12077 / IP 733)</name>
    <dbReference type="NCBI Taxonomy" id="1134445"/>
    <lineage>
        <taxon>Bacteria</taxon>
        <taxon>Bacillati</taxon>
        <taxon>Actinomycetota</taxon>
        <taxon>Actinomycetes</taxon>
        <taxon>Kitasatosporales</taxon>
        <taxon>Streptomycetaceae</taxon>
        <taxon>Streptomyces</taxon>
    </lineage>
</organism>
<dbReference type="Proteomes" id="UP000570003">
    <property type="component" value="Unassembled WGS sequence"/>
</dbReference>
<comment type="caution">
    <text evidence="2">The sequence shown here is derived from an EMBL/GenBank/DDBJ whole genome shotgun (WGS) entry which is preliminary data.</text>
</comment>
<name>A0AA44D9N3_STRE0</name>
<accession>A0AA44D9N3</accession>
<dbReference type="InterPro" id="IPR007278">
    <property type="entry name" value="DUF397"/>
</dbReference>
<dbReference type="EMBL" id="JAAXOU010000005">
    <property type="protein sequence ID" value="NKY12778.1"/>
    <property type="molecule type" value="Genomic_DNA"/>
</dbReference>
<protein>
    <submittedName>
        <fullName evidence="2">DUF397 domain-containing protein</fullName>
    </submittedName>
</protein>
<proteinExistence type="predicted"/>
<sequence length="113" mass="11904">MRNAYGQTWRKSSHCATGDACIHLAPAPRGAVRLVESSDPTGAVLTLAPATWRAWREAIEAGRPPLPGVERGPGGILRLRSADDPGVVVTTTAAQWDAFAAGVRDGEFDRLAG</sequence>
<evidence type="ECO:0000313" key="3">
    <source>
        <dbReference type="Proteomes" id="UP000570003"/>
    </source>
</evidence>
<dbReference type="RefSeq" id="WP_168437061.1">
    <property type="nucleotide sequence ID" value="NZ_JAAXOU010000005.1"/>
</dbReference>
<evidence type="ECO:0000259" key="1">
    <source>
        <dbReference type="Pfam" id="PF04149"/>
    </source>
</evidence>